<dbReference type="Gene3D" id="1.10.8.50">
    <property type="match status" value="1"/>
</dbReference>
<dbReference type="NCBIfam" id="NF041260">
    <property type="entry name" value="actino_IHF"/>
    <property type="match status" value="1"/>
</dbReference>
<dbReference type="RefSeq" id="WP_277829731.1">
    <property type="nucleotide sequence ID" value="NZ_JAAIVF010000001.1"/>
</dbReference>
<evidence type="ECO:0000259" key="1">
    <source>
        <dbReference type="Pfam" id="PF22525"/>
    </source>
</evidence>
<dbReference type="Pfam" id="PF22525">
    <property type="entry name" value="H2TH_5"/>
    <property type="match status" value="1"/>
</dbReference>
<evidence type="ECO:0000313" key="3">
    <source>
        <dbReference type="Proteomes" id="UP001152755"/>
    </source>
</evidence>
<proteinExistence type="predicted"/>
<feature type="domain" description="Integration host factor-like helix-two turn-helix" evidence="1">
    <location>
        <begin position="32"/>
        <end position="101"/>
    </location>
</feature>
<reference evidence="2" key="1">
    <citation type="submission" date="2022-08" db="EMBL/GenBank/DDBJ databases">
        <title>Genome analysis of Corynebacteriales strain.</title>
        <authorList>
            <person name="Lee S.D."/>
        </authorList>
    </citation>
    <scope>NUCLEOTIDE SEQUENCE</scope>
    <source>
        <strain evidence="2">D3-21</strain>
    </source>
</reference>
<comment type="caution">
    <text evidence="2">The sequence shown here is derived from an EMBL/GenBank/DDBJ whole genome shotgun (WGS) entry which is preliminary data.</text>
</comment>
<dbReference type="AlphaFoldDB" id="A0A9X4M3I3"/>
<gene>
    <name evidence="2" type="ORF">NVS88_18155</name>
</gene>
<protein>
    <submittedName>
        <fullName evidence="2">Integration host factor</fullName>
    </submittedName>
</protein>
<organism evidence="2 3">
    <name type="scientific">Speluncibacter jeojiensis</name>
    <dbReference type="NCBI Taxonomy" id="2710754"/>
    <lineage>
        <taxon>Bacteria</taxon>
        <taxon>Bacillati</taxon>
        <taxon>Actinomycetota</taxon>
        <taxon>Actinomycetes</taxon>
        <taxon>Mycobacteriales</taxon>
        <taxon>Speluncibacteraceae</taxon>
        <taxon>Speluncibacter</taxon>
    </lineage>
</organism>
<name>A0A9X4M3I3_9ACTN</name>
<dbReference type="Proteomes" id="UP001152755">
    <property type="component" value="Unassembled WGS sequence"/>
</dbReference>
<accession>A0A9X4M3I3</accession>
<dbReference type="InterPro" id="IPR047806">
    <property type="entry name" value="IHF_actinobact"/>
</dbReference>
<dbReference type="InterPro" id="IPR055201">
    <property type="entry name" value="IHF-like_H2TH"/>
</dbReference>
<evidence type="ECO:0000313" key="2">
    <source>
        <dbReference type="EMBL" id="MDG3016481.1"/>
    </source>
</evidence>
<sequence length="103" mass="10712">MALPQLTPEQRAEALAKAGEARRARAELLASVKSGDLSIADLLKKAETDEIIKKTKVSAVVKALPGVGAVGAKKLLDELGVADTRRIGGLGANQREALLARTA</sequence>
<dbReference type="EMBL" id="JANRHA010000014">
    <property type="protein sequence ID" value="MDG3016481.1"/>
    <property type="molecule type" value="Genomic_DNA"/>
</dbReference>
<keyword evidence="3" id="KW-1185">Reference proteome</keyword>